<evidence type="ECO:0000313" key="2">
    <source>
        <dbReference type="Proteomes" id="UP000005237"/>
    </source>
</evidence>
<protein>
    <submittedName>
        <fullName evidence="1">Uncharacterized protein</fullName>
    </submittedName>
</protein>
<dbReference type="InParanoid" id="A0A2Q4T2T4"/>
<dbReference type="STRING" id="281687.A0A2Q4T2T4"/>
<accession>A0A2Q4T2T4</accession>
<proteinExistence type="predicted"/>
<name>A0A2Q4T2T4_CAEJA</name>
<sequence length="70" mass="7565">MNRSTISMYTSHIRLPENHADDVIYAPDEIISSRSGSISQRLAIAIEDDGEPTLKNECGDASDSGIGLVM</sequence>
<keyword evidence="2" id="KW-1185">Reference proteome</keyword>
<organism evidence="1 2">
    <name type="scientific">Caenorhabditis japonica</name>
    <dbReference type="NCBI Taxonomy" id="281687"/>
    <lineage>
        <taxon>Eukaryota</taxon>
        <taxon>Metazoa</taxon>
        <taxon>Ecdysozoa</taxon>
        <taxon>Nematoda</taxon>
        <taxon>Chromadorea</taxon>
        <taxon>Rhabditida</taxon>
        <taxon>Rhabditina</taxon>
        <taxon>Rhabditomorpha</taxon>
        <taxon>Rhabditoidea</taxon>
        <taxon>Rhabditidae</taxon>
        <taxon>Peloderinae</taxon>
        <taxon>Caenorhabditis</taxon>
    </lineage>
</organism>
<reference evidence="2" key="1">
    <citation type="submission" date="2010-08" db="EMBL/GenBank/DDBJ databases">
        <authorList>
            <consortium name="Caenorhabditis japonica Sequencing Consortium"/>
            <person name="Wilson R.K."/>
        </authorList>
    </citation>
    <scope>NUCLEOTIDE SEQUENCE [LARGE SCALE GENOMIC DNA]</scope>
    <source>
        <strain evidence="2">DF5081</strain>
    </source>
</reference>
<reference evidence="1" key="2">
    <citation type="submission" date="2022-06" db="UniProtKB">
        <authorList>
            <consortium name="EnsemblMetazoa"/>
        </authorList>
    </citation>
    <scope>IDENTIFICATION</scope>
    <source>
        <strain evidence="1">DF5081</strain>
    </source>
</reference>
<dbReference type="EnsemblMetazoa" id="CJA37512.1">
    <property type="protein sequence ID" value="CJA37512.1"/>
    <property type="gene ID" value="WBGene00213359"/>
</dbReference>
<dbReference type="AlphaFoldDB" id="A0A2Q4T2T4"/>
<dbReference type="Proteomes" id="UP000005237">
    <property type="component" value="Unassembled WGS sequence"/>
</dbReference>
<dbReference type="EnsemblMetazoa" id="CJA37720.1">
    <property type="protein sequence ID" value="CJA37720.1"/>
    <property type="gene ID" value="WBGene00213567"/>
</dbReference>
<evidence type="ECO:0000313" key="1">
    <source>
        <dbReference type="EnsemblMetazoa" id="CJA37720.1"/>
    </source>
</evidence>